<dbReference type="OrthoDB" id="9809275at2"/>
<dbReference type="Pfam" id="PF01636">
    <property type="entry name" value="APH"/>
    <property type="match status" value="1"/>
</dbReference>
<accession>A0A1I4KH19</accession>
<gene>
    <name evidence="2" type="ORF">SAMN04488042_1011466</name>
</gene>
<feature type="domain" description="Aminoglycoside phosphotransferase" evidence="1">
    <location>
        <begin position="25"/>
        <end position="247"/>
    </location>
</feature>
<evidence type="ECO:0000313" key="3">
    <source>
        <dbReference type="Proteomes" id="UP000199144"/>
    </source>
</evidence>
<dbReference type="EMBL" id="FOTQ01000001">
    <property type="protein sequence ID" value="SFL77747.1"/>
    <property type="molecule type" value="Genomic_DNA"/>
</dbReference>
<dbReference type="Proteomes" id="UP000199144">
    <property type="component" value="Unassembled WGS sequence"/>
</dbReference>
<dbReference type="RefSeq" id="WP_093092234.1">
    <property type="nucleotide sequence ID" value="NZ_FOTQ01000001.1"/>
</dbReference>
<organism evidence="2 3">
    <name type="scientific">Shimia aestuarii</name>
    <dbReference type="NCBI Taxonomy" id="254406"/>
    <lineage>
        <taxon>Bacteria</taxon>
        <taxon>Pseudomonadati</taxon>
        <taxon>Pseudomonadota</taxon>
        <taxon>Alphaproteobacteria</taxon>
        <taxon>Rhodobacterales</taxon>
        <taxon>Roseobacteraceae</taxon>
    </lineage>
</organism>
<evidence type="ECO:0000259" key="1">
    <source>
        <dbReference type="Pfam" id="PF01636"/>
    </source>
</evidence>
<proteinExistence type="predicted"/>
<sequence>MSERNTRITRFLEESGWNDAARASLAGDASNRRYERITRKNGEVAVLMDAPPDKNEPVTEFVHIAKHLRDTGLSAPEILACDTEHGLLLIEDLGDDLFARVLVSKPDQEMLLYAAATDVLVALHQTRPPSGLKTYGPEVMTNMAALSYDWYARGADLEVDRAKSRFMLAFRSLLDQHANDTSVLVQRDYHAENLLWLPDRRGVARVGLLDFQDAMLGHPAYDLVSLLQDARRDVSSDVETAMIARYLAVTDVDPEHFQTAYAVLGVQRNLRILGAFARLSMHFAKPHYVDLIPRVWGFVLRDLEHPALAAIREQVLVDLPEPSPALLQKLKDKCGKYPVL</sequence>
<dbReference type="InterPro" id="IPR011009">
    <property type="entry name" value="Kinase-like_dom_sf"/>
</dbReference>
<protein>
    <recommendedName>
        <fullName evidence="1">Aminoglycoside phosphotransferase domain-containing protein</fullName>
    </recommendedName>
</protein>
<dbReference type="Gene3D" id="3.90.1200.10">
    <property type="match status" value="1"/>
</dbReference>
<dbReference type="SUPFAM" id="SSF56112">
    <property type="entry name" value="Protein kinase-like (PK-like)"/>
    <property type="match status" value="1"/>
</dbReference>
<reference evidence="2 3" key="1">
    <citation type="submission" date="2016-10" db="EMBL/GenBank/DDBJ databases">
        <authorList>
            <person name="de Groot N.N."/>
        </authorList>
    </citation>
    <scope>NUCLEOTIDE SEQUENCE [LARGE SCALE GENOMIC DNA]</scope>
    <source>
        <strain evidence="2 3">DSM 15283</strain>
    </source>
</reference>
<name>A0A1I4KH19_9RHOB</name>
<evidence type="ECO:0000313" key="2">
    <source>
        <dbReference type="EMBL" id="SFL77747.1"/>
    </source>
</evidence>
<keyword evidence="3" id="KW-1185">Reference proteome</keyword>
<dbReference type="InterPro" id="IPR002575">
    <property type="entry name" value="Aminoglycoside_PTrfase"/>
</dbReference>
<dbReference type="AlphaFoldDB" id="A0A1I4KH19"/>
<dbReference type="Gene3D" id="3.30.200.20">
    <property type="entry name" value="Phosphorylase Kinase, domain 1"/>
    <property type="match status" value="1"/>
</dbReference>
<dbReference type="STRING" id="254406.SAMN04488042_1011466"/>